<comment type="caution">
    <text evidence="2">The sequence shown here is derived from an EMBL/GenBank/DDBJ whole genome shotgun (WGS) entry which is preliminary data.</text>
</comment>
<dbReference type="AlphaFoldDB" id="A0A5N6P3R2"/>
<protein>
    <submittedName>
        <fullName evidence="2">Uncharacterized protein</fullName>
    </submittedName>
</protein>
<evidence type="ECO:0000313" key="2">
    <source>
        <dbReference type="EMBL" id="KAD5802795.1"/>
    </source>
</evidence>
<feature type="compositionally biased region" description="Low complexity" evidence="1">
    <location>
        <begin position="41"/>
        <end position="55"/>
    </location>
</feature>
<keyword evidence="3" id="KW-1185">Reference proteome</keyword>
<dbReference type="EMBL" id="SZYD01000007">
    <property type="protein sequence ID" value="KAD5802795.1"/>
    <property type="molecule type" value="Genomic_DNA"/>
</dbReference>
<dbReference type="Proteomes" id="UP000326396">
    <property type="component" value="Linkage Group LG15"/>
</dbReference>
<sequence length="118" mass="12837">MIVMLSIQHPSNTQQVNDQVGGSNNASNDEISPSEGTHSPTSTLARPARTSSSTSAFPQKFNDFVVEGKVKHGIKKVVIYSHLSSEIFCCVTNLNKSVKPTTYSEVSIDNHWVEAMNA</sequence>
<reference evidence="2 3" key="1">
    <citation type="submission" date="2019-05" db="EMBL/GenBank/DDBJ databases">
        <title>Mikania micrantha, genome provides insights into the molecular mechanism of rapid growth.</title>
        <authorList>
            <person name="Liu B."/>
        </authorList>
    </citation>
    <scope>NUCLEOTIDE SEQUENCE [LARGE SCALE GENOMIC DNA]</scope>
    <source>
        <strain evidence="2">NLD-2019</strain>
        <tissue evidence="2">Leaf</tissue>
    </source>
</reference>
<proteinExistence type="predicted"/>
<evidence type="ECO:0000256" key="1">
    <source>
        <dbReference type="SAM" id="MobiDB-lite"/>
    </source>
</evidence>
<feature type="compositionally biased region" description="Polar residues" evidence="1">
    <location>
        <begin position="8"/>
        <end position="40"/>
    </location>
</feature>
<evidence type="ECO:0000313" key="3">
    <source>
        <dbReference type="Proteomes" id="UP000326396"/>
    </source>
</evidence>
<name>A0A5N6P3R2_9ASTR</name>
<organism evidence="2 3">
    <name type="scientific">Mikania micrantha</name>
    <name type="common">bitter vine</name>
    <dbReference type="NCBI Taxonomy" id="192012"/>
    <lineage>
        <taxon>Eukaryota</taxon>
        <taxon>Viridiplantae</taxon>
        <taxon>Streptophyta</taxon>
        <taxon>Embryophyta</taxon>
        <taxon>Tracheophyta</taxon>
        <taxon>Spermatophyta</taxon>
        <taxon>Magnoliopsida</taxon>
        <taxon>eudicotyledons</taxon>
        <taxon>Gunneridae</taxon>
        <taxon>Pentapetalae</taxon>
        <taxon>asterids</taxon>
        <taxon>campanulids</taxon>
        <taxon>Asterales</taxon>
        <taxon>Asteraceae</taxon>
        <taxon>Asteroideae</taxon>
        <taxon>Heliantheae alliance</taxon>
        <taxon>Eupatorieae</taxon>
        <taxon>Mikania</taxon>
    </lineage>
</organism>
<gene>
    <name evidence="2" type="ORF">E3N88_14155</name>
</gene>
<feature type="region of interest" description="Disordered" evidence="1">
    <location>
        <begin position="8"/>
        <end position="55"/>
    </location>
</feature>
<accession>A0A5N6P3R2</accession>